<evidence type="ECO:0000256" key="2">
    <source>
        <dbReference type="ARBA" id="ARBA00006991"/>
    </source>
</evidence>
<evidence type="ECO:0000313" key="15">
    <source>
        <dbReference type="EMBL" id="KAJ8960803.1"/>
    </source>
</evidence>
<keyword evidence="4" id="KW-0677">Repeat</keyword>
<dbReference type="PANTHER" id="PTHR24393">
    <property type="entry name" value="ZINC FINGER PROTEIN"/>
    <property type="match status" value="1"/>
</dbReference>
<accession>A0AAV8ZAJ9</accession>
<feature type="domain" description="C2H2-type" evidence="13">
    <location>
        <begin position="346"/>
        <end position="373"/>
    </location>
</feature>
<protein>
    <submittedName>
        <fullName evidence="15">Uncharacterized protein</fullName>
    </submittedName>
</protein>
<sequence length="459" mass="51853">MNDLQNNIASVCRTCLVGNSNMKSLFSIEEIMEQKIMLCDVLMSCASVLIMEGDGLPENVCTDCFQQANTAYLFRKLCERSDTALRECTSFTNLTSDENNKYKATIDELSIEKSLDKENYIKNEDNIEVSINGSKLDNLEDKQVDENYSEDEQEAGSVQNQNDLKEINKISNRKTYSCKKCNEPCSGLSSLRKHMTEVHGELFKCEQCGKQFNAKNFLVRHITSSHANATGPRKPRNKTGIIKKRNLPRTCDICNKTFRFHSNLERHKLTHTGRSPTSATCAARASPKWPTSKYTLLYTRGIFVTYVTLCFHPGEKPYKCRTCDRGFAAPGTLMTHVRTHTGERPHVCKICGKDFPQSGYLAAHVRTHTGEKPAECKVCNRRFNQSGRLVVHMRIHSGEKPYRCDECGRGFAVRGTLKKHMRTHTGERPYQCGACGQAFAQSGTLATHMKTHKTRTELS</sequence>
<dbReference type="Pfam" id="PF00096">
    <property type="entry name" value="zf-C2H2"/>
    <property type="match status" value="8"/>
</dbReference>
<dbReference type="FunFam" id="3.30.160.60:FF:000597">
    <property type="entry name" value="zinc finger protein 236 isoform X3"/>
    <property type="match status" value="1"/>
</dbReference>
<feature type="domain" description="ZAD" evidence="14">
    <location>
        <begin position="10"/>
        <end position="88"/>
    </location>
</feature>
<evidence type="ECO:0000256" key="10">
    <source>
        <dbReference type="ARBA" id="ARBA00023242"/>
    </source>
</evidence>
<feature type="binding site" evidence="12">
    <location>
        <position position="61"/>
    </location>
    <ligand>
        <name>Zn(2+)</name>
        <dbReference type="ChEBI" id="CHEBI:29105"/>
    </ligand>
</feature>
<evidence type="ECO:0000256" key="6">
    <source>
        <dbReference type="ARBA" id="ARBA00022833"/>
    </source>
</evidence>
<dbReference type="GO" id="GO:0005634">
    <property type="term" value="C:nucleus"/>
    <property type="evidence" value="ECO:0007669"/>
    <property type="project" value="UniProtKB-SubCell"/>
</dbReference>
<dbReference type="InterPro" id="IPR012934">
    <property type="entry name" value="Znf_AD"/>
</dbReference>
<reference evidence="15" key="1">
    <citation type="journal article" date="2023" name="Insect Mol. Biol.">
        <title>Genome sequencing provides insights into the evolution of gene families encoding plant cell wall-degrading enzymes in longhorned beetles.</title>
        <authorList>
            <person name="Shin N.R."/>
            <person name="Okamura Y."/>
            <person name="Kirsch R."/>
            <person name="Pauchet Y."/>
        </authorList>
    </citation>
    <scope>NUCLEOTIDE SEQUENCE</scope>
    <source>
        <strain evidence="15">AMC_N1</strain>
    </source>
</reference>
<evidence type="ECO:0000256" key="5">
    <source>
        <dbReference type="ARBA" id="ARBA00022771"/>
    </source>
</evidence>
<feature type="binding site" evidence="12">
    <location>
        <position position="12"/>
    </location>
    <ligand>
        <name>Zn(2+)</name>
        <dbReference type="ChEBI" id="CHEBI:29105"/>
    </ligand>
</feature>
<evidence type="ECO:0000256" key="4">
    <source>
        <dbReference type="ARBA" id="ARBA00022737"/>
    </source>
</evidence>
<dbReference type="InterPro" id="IPR036236">
    <property type="entry name" value="Znf_C2H2_sf"/>
</dbReference>
<feature type="binding site" evidence="12">
    <location>
        <position position="64"/>
    </location>
    <ligand>
        <name>Zn(2+)</name>
        <dbReference type="ChEBI" id="CHEBI:29105"/>
    </ligand>
</feature>
<evidence type="ECO:0000259" key="14">
    <source>
        <dbReference type="PROSITE" id="PS51915"/>
    </source>
</evidence>
<keyword evidence="10" id="KW-0539">Nucleus</keyword>
<dbReference type="FunFam" id="3.30.160.60:FF:000184">
    <property type="entry name" value="Zinc finger protein 333"/>
    <property type="match status" value="1"/>
</dbReference>
<organism evidence="15 16">
    <name type="scientific">Aromia moschata</name>
    <dbReference type="NCBI Taxonomy" id="1265417"/>
    <lineage>
        <taxon>Eukaryota</taxon>
        <taxon>Metazoa</taxon>
        <taxon>Ecdysozoa</taxon>
        <taxon>Arthropoda</taxon>
        <taxon>Hexapoda</taxon>
        <taxon>Insecta</taxon>
        <taxon>Pterygota</taxon>
        <taxon>Neoptera</taxon>
        <taxon>Endopterygota</taxon>
        <taxon>Coleoptera</taxon>
        <taxon>Polyphaga</taxon>
        <taxon>Cucujiformia</taxon>
        <taxon>Chrysomeloidea</taxon>
        <taxon>Cerambycidae</taxon>
        <taxon>Cerambycinae</taxon>
        <taxon>Callichromatini</taxon>
        <taxon>Aromia</taxon>
    </lineage>
</organism>
<dbReference type="FunFam" id="3.30.160.60:FF:001498">
    <property type="entry name" value="Zinc finger protein 404"/>
    <property type="match status" value="1"/>
</dbReference>
<dbReference type="FunFam" id="3.30.160.60:FF:000185">
    <property type="entry name" value="zinc finger protein 319"/>
    <property type="match status" value="1"/>
</dbReference>
<dbReference type="EMBL" id="JAPWTK010000007">
    <property type="protein sequence ID" value="KAJ8960803.1"/>
    <property type="molecule type" value="Genomic_DNA"/>
</dbReference>
<dbReference type="AlphaFoldDB" id="A0AAV8ZAJ9"/>
<name>A0AAV8ZAJ9_9CUCU</name>
<dbReference type="Pfam" id="PF07776">
    <property type="entry name" value="zf-AD"/>
    <property type="match status" value="1"/>
</dbReference>
<evidence type="ECO:0000256" key="9">
    <source>
        <dbReference type="ARBA" id="ARBA00023163"/>
    </source>
</evidence>
<dbReference type="SUPFAM" id="SSF57716">
    <property type="entry name" value="Glucocorticoid receptor-like (DNA-binding domain)"/>
    <property type="match status" value="1"/>
</dbReference>
<evidence type="ECO:0000256" key="8">
    <source>
        <dbReference type="ARBA" id="ARBA00023125"/>
    </source>
</evidence>
<dbReference type="GO" id="GO:0000978">
    <property type="term" value="F:RNA polymerase II cis-regulatory region sequence-specific DNA binding"/>
    <property type="evidence" value="ECO:0007669"/>
    <property type="project" value="TreeGrafter"/>
</dbReference>
<dbReference type="Gene3D" id="3.40.1800.20">
    <property type="match status" value="1"/>
</dbReference>
<dbReference type="PROSITE" id="PS51915">
    <property type="entry name" value="ZAD"/>
    <property type="match status" value="1"/>
</dbReference>
<evidence type="ECO:0000256" key="12">
    <source>
        <dbReference type="PROSITE-ProRule" id="PRU01263"/>
    </source>
</evidence>
<dbReference type="PANTHER" id="PTHR24393:SF34">
    <property type="entry name" value="PR_SET DOMAIN 13"/>
    <property type="match status" value="1"/>
</dbReference>
<proteinExistence type="inferred from homology"/>
<dbReference type="PROSITE" id="PS50157">
    <property type="entry name" value="ZINC_FINGER_C2H2_2"/>
    <property type="match status" value="8"/>
</dbReference>
<feature type="binding site" evidence="12">
    <location>
        <position position="15"/>
    </location>
    <ligand>
        <name>Zn(2+)</name>
        <dbReference type="ChEBI" id="CHEBI:29105"/>
    </ligand>
</feature>
<gene>
    <name evidence="15" type="ORF">NQ318_020099</name>
</gene>
<feature type="domain" description="C2H2-type" evidence="13">
    <location>
        <begin position="374"/>
        <end position="401"/>
    </location>
</feature>
<evidence type="ECO:0000256" key="7">
    <source>
        <dbReference type="ARBA" id="ARBA00023015"/>
    </source>
</evidence>
<dbReference type="SMART" id="SM00355">
    <property type="entry name" value="ZnF_C2H2"/>
    <property type="match status" value="8"/>
</dbReference>
<comment type="similarity">
    <text evidence="2">Belongs to the krueppel C2H2-type zinc-finger protein family.</text>
</comment>
<dbReference type="SMART" id="SM00868">
    <property type="entry name" value="zf-AD"/>
    <property type="match status" value="1"/>
</dbReference>
<evidence type="ECO:0000256" key="3">
    <source>
        <dbReference type="ARBA" id="ARBA00022723"/>
    </source>
</evidence>
<feature type="domain" description="C2H2-type" evidence="13">
    <location>
        <begin position="402"/>
        <end position="429"/>
    </location>
</feature>
<feature type="domain" description="C2H2-type" evidence="13">
    <location>
        <begin position="176"/>
        <end position="199"/>
    </location>
</feature>
<feature type="domain" description="C2H2-type" evidence="13">
    <location>
        <begin position="249"/>
        <end position="276"/>
    </location>
</feature>
<dbReference type="PROSITE" id="PS00028">
    <property type="entry name" value="ZINC_FINGER_C2H2_1"/>
    <property type="match status" value="7"/>
</dbReference>
<dbReference type="GO" id="GO:0001228">
    <property type="term" value="F:DNA-binding transcription activator activity, RNA polymerase II-specific"/>
    <property type="evidence" value="ECO:0007669"/>
    <property type="project" value="TreeGrafter"/>
</dbReference>
<dbReference type="FunFam" id="3.30.160.60:FF:000096">
    <property type="entry name" value="Zinc finger and BTB domain-containing protein 18 isoform 1"/>
    <property type="match status" value="1"/>
</dbReference>
<comment type="caution">
    <text evidence="15">The sequence shown here is derived from an EMBL/GenBank/DDBJ whole genome shotgun (WGS) entry which is preliminary data.</text>
</comment>
<evidence type="ECO:0000313" key="16">
    <source>
        <dbReference type="Proteomes" id="UP001162162"/>
    </source>
</evidence>
<dbReference type="InterPro" id="IPR013087">
    <property type="entry name" value="Znf_C2H2_type"/>
</dbReference>
<evidence type="ECO:0000256" key="11">
    <source>
        <dbReference type="PROSITE-ProRule" id="PRU00042"/>
    </source>
</evidence>
<dbReference type="GO" id="GO:0008270">
    <property type="term" value="F:zinc ion binding"/>
    <property type="evidence" value="ECO:0007669"/>
    <property type="project" value="UniProtKB-UniRule"/>
</dbReference>
<keyword evidence="5 11" id="KW-0863">Zinc-finger</keyword>
<dbReference type="Gene3D" id="3.30.160.60">
    <property type="entry name" value="Classic Zinc Finger"/>
    <property type="match status" value="7"/>
</dbReference>
<keyword evidence="9" id="KW-0804">Transcription</keyword>
<dbReference type="FunFam" id="3.30.160.60:FF:000774">
    <property type="entry name" value="Zinc finger protein"/>
    <property type="match status" value="1"/>
</dbReference>
<feature type="domain" description="C2H2-type" evidence="13">
    <location>
        <begin position="203"/>
        <end position="231"/>
    </location>
</feature>
<keyword evidence="7" id="KW-0805">Transcription regulation</keyword>
<evidence type="ECO:0000256" key="1">
    <source>
        <dbReference type="ARBA" id="ARBA00004123"/>
    </source>
</evidence>
<dbReference type="Proteomes" id="UP001162162">
    <property type="component" value="Unassembled WGS sequence"/>
</dbReference>
<keyword evidence="3 12" id="KW-0479">Metal-binding</keyword>
<keyword evidence="16" id="KW-1185">Reference proteome</keyword>
<dbReference type="SUPFAM" id="SSF57667">
    <property type="entry name" value="beta-beta-alpha zinc fingers"/>
    <property type="match status" value="5"/>
</dbReference>
<feature type="domain" description="C2H2-type" evidence="13">
    <location>
        <begin position="430"/>
        <end position="457"/>
    </location>
</feature>
<comment type="subcellular location">
    <subcellularLocation>
        <location evidence="1">Nucleus</location>
    </subcellularLocation>
</comment>
<keyword evidence="8" id="KW-0238">DNA-binding</keyword>
<evidence type="ECO:0000259" key="13">
    <source>
        <dbReference type="PROSITE" id="PS50157"/>
    </source>
</evidence>
<feature type="domain" description="C2H2-type" evidence="13">
    <location>
        <begin position="318"/>
        <end position="345"/>
    </location>
</feature>
<keyword evidence="6 12" id="KW-0862">Zinc</keyword>